<keyword evidence="5" id="KW-0805">Transcription regulation</keyword>
<evidence type="ECO:0000256" key="6">
    <source>
        <dbReference type="ARBA" id="ARBA00023125"/>
    </source>
</evidence>
<organism evidence="11 12">
    <name type="scientific">Paenibacillus nicotianae</name>
    <dbReference type="NCBI Taxonomy" id="1526551"/>
    <lineage>
        <taxon>Bacteria</taxon>
        <taxon>Bacillati</taxon>
        <taxon>Bacillota</taxon>
        <taxon>Bacilli</taxon>
        <taxon>Bacillales</taxon>
        <taxon>Paenibacillaceae</taxon>
        <taxon>Paenibacillus</taxon>
    </lineage>
</organism>
<gene>
    <name evidence="11" type="ORF">ACFSGI_19575</name>
</gene>
<evidence type="ECO:0000259" key="10">
    <source>
        <dbReference type="PROSITE" id="PS50110"/>
    </source>
</evidence>
<proteinExistence type="predicted"/>
<dbReference type="SMART" id="SM00342">
    <property type="entry name" value="HTH_ARAC"/>
    <property type="match status" value="1"/>
</dbReference>
<keyword evidence="6" id="KW-0238">DNA-binding</keyword>
<comment type="caution">
    <text evidence="11">The sequence shown here is derived from an EMBL/GenBank/DDBJ whole genome shotgun (WGS) entry which is preliminary data.</text>
</comment>
<evidence type="ECO:0000256" key="5">
    <source>
        <dbReference type="ARBA" id="ARBA00023015"/>
    </source>
</evidence>
<dbReference type="EMBL" id="JBHUGF010000011">
    <property type="protein sequence ID" value="MFD1992172.1"/>
    <property type="molecule type" value="Genomic_DNA"/>
</dbReference>
<protein>
    <submittedName>
        <fullName evidence="11">Response regulator</fullName>
    </submittedName>
</protein>
<dbReference type="SUPFAM" id="SSF52172">
    <property type="entry name" value="CheY-like"/>
    <property type="match status" value="1"/>
</dbReference>
<dbReference type="InterPro" id="IPR009057">
    <property type="entry name" value="Homeodomain-like_sf"/>
</dbReference>
<evidence type="ECO:0000313" key="11">
    <source>
        <dbReference type="EMBL" id="MFD1992172.1"/>
    </source>
</evidence>
<dbReference type="InterPro" id="IPR018060">
    <property type="entry name" value="HTH_AraC"/>
</dbReference>
<evidence type="ECO:0000256" key="1">
    <source>
        <dbReference type="ARBA" id="ARBA00004496"/>
    </source>
</evidence>
<dbReference type="SMART" id="SM00448">
    <property type="entry name" value="REC"/>
    <property type="match status" value="1"/>
</dbReference>
<dbReference type="InterPro" id="IPR011006">
    <property type="entry name" value="CheY-like_superfamily"/>
</dbReference>
<evidence type="ECO:0000256" key="8">
    <source>
        <dbReference type="PROSITE-ProRule" id="PRU00169"/>
    </source>
</evidence>
<dbReference type="SUPFAM" id="SSF46689">
    <property type="entry name" value="Homeodomain-like"/>
    <property type="match status" value="2"/>
</dbReference>
<dbReference type="Gene3D" id="1.10.10.60">
    <property type="entry name" value="Homeodomain-like"/>
    <property type="match status" value="2"/>
</dbReference>
<dbReference type="InterPro" id="IPR001789">
    <property type="entry name" value="Sig_transdc_resp-reg_receiver"/>
</dbReference>
<dbReference type="InterPro" id="IPR051552">
    <property type="entry name" value="HptR"/>
</dbReference>
<keyword evidence="2" id="KW-0963">Cytoplasm</keyword>
<feature type="modified residue" description="4-aspartylphosphate" evidence="8">
    <location>
        <position position="55"/>
    </location>
</feature>
<comment type="subcellular location">
    <subcellularLocation>
        <location evidence="1">Cytoplasm</location>
    </subcellularLocation>
</comment>
<evidence type="ECO:0000259" key="9">
    <source>
        <dbReference type="PROSITE" id="PS01124"/>
    </source>
</evidence>
<reference evidence="12" key="1">
    <citation type="journal article" date="2019" name="Int. J. Syst. Evol. Microbiol.">
        <title>The Global Catalogue of Microorganisms (GCM) 10K type strain sequencing project: providing services to taxonomists for standard genome sequencing and annotation.</title>
        <authorList>
            <consortium name="The Broad Institute Genomics Platform"/>
            <consortium name="The Broad Institute Genome Sequencing Center for Infectious Disease"/>
            <person name="Wu L."/>
            <person name="Ma J."/>
        </authorList>
    </citation>
    <scope>NUCLEOTIDE SEQUENCE [LARGE SCALE GENOMIC DNA]</scope>
    <source>
        <strain evidence="12">CGMCC 1.15067</strain>
    </source>
</reference>
<evidence type="ECO:0000313" key="12">
    <source>
        <dbReference type="Proteomes" id="UP001597403"/>
    </source>
</evidence>
<evidence type="ECO:0000256" key="4">
    <source>
        <dbReference type="ARBA" id="ARBA00023012"/>
    </source>
</evidence>
<keyword evidence="7" id="KW-0804">Transcription</keyword>
<evidence type="ECO:0000256" key="7">
    <source>
        <dbReference type="ARBA" id="ARBA00023163"/>
    </source>
</evidence>
<dbReference type="PROSITE" id="PS01124">
    <property type="entry name" value="HTH_ARAC_FAMILY_2"/>
    <property type="match status" value="1"/>
</dbReference>
<dbReference type="PROSITE" id="PS50110">
    <property type="entry name" value="RESPONSE_REGULATORY"/>
    <property type="match status" value="1"/>
</dbReference>
<keyword evidence="12" id="KW-1185">Reference proteome</keyword>
<dbReference type="Pfam" id="PF00072">
    <property type="entry name" value="Response_reg"/>
    <property type="match status" value="1"/>
</dbReference>
<dbReference type="CDD" id="cd17536">
    <property type="entry name" value="REC_YesN-like"/>
    <property type="match status" value="1"/>
</dbReference>
<keyword evidence="3 8" id="KW-0597">Phosphoprotein</keyword>
<sequence length="445" mass="50923">MYKVLIIDDELIVRHAVKTLIHWEGSRFEYAGSCANGRTALEVINQTDIDIVITDIKMPDMDGIALIKQLQADRYQGEILVLSNYNDFDLVREALKYNAHDYMLKLTLQTDHFMQVLEEMADKIALKKPLPSPNTFSAIKDSIPVEYIDFQQQVVDICGIDRSAIQLLQRAESHLASSIYTDPSRNLVDTEHQRIFLFLVHIEQATDNNMLPDTAQRLKSALSGLSDELFSNSHTVMLAELTTHQFMIGVTGENDFLSMAIDPSSWSDKIAKRLISLSQMYYNIALQVRYTTGAYDSDELREHIQYCLNIKESSPALQQKSTPHPSLSTHSRRADSSAIIRPEVQKVIDYLQTHYADRIHLSEIAAYVNLSEPYLCQIFKIETRQSILTYLNDIRMSHAYQLLSSGQWLVKQVALEVGIHDPFYFNRLFKKRYGISPKQIKPVLS</sequence>
<dbReference type="Proteomes" id="UP001597403">
    <property type="component" value="Unassembled WGS sequence"/>
</dbReference>
<evidence type="ECO:0000256" key="2">
    <source>
        <dbReference type="ARBA" id="ARBA00022490"/>
    </source>
</evidence>
<feature type="domain" description="Response regulatory" evidence="10">
    <location>
        <begin position="3"/>
        <end position="120"/>
    </location>
</feature>
<dbReference type="PANTHER" id="PTHR42713:SF3">
    <property type="entry name" value="TRANSCRIPTIONAL REGULATORY PROTEIN HPTR"/>
    <property type="match status" value="1"/>
</dbReference>
<dbReference type="PANTHER" id="PTHR42713">
    <property type="entry name" value="HISTIDINE KINASE-RELATED"/>
    <property type="match status" value="1"/>
</dbReference>
<dbReference type="Gene3D" id="3.40.50.2300">
    <property type="match status" value="1"/>
</dbReference>
<dbReference type="RefSeq" id="WP_204825890.1">
    <property type="nucleotide sequence ID" value="NZ_JBHUGF010000011.1"/>
</dbReference>
<feature type="domain" description="HTH araC/xylS-type" evidence="9">
    <location>
        <begin position="345"/>
        <end position="443"/>
    </location>
</feature>
<accession>A0ABW4V1J1</accession>
<keyword evidence="4" id="KW-0902">Two-component regulatory system</keyword>
<dbReference type="Pfam" id="PF12833">
    <property type="entry name" value="HTH_18"/>
    <property type="match status" value="1"/>
</dbReference>
<name>A0ABW4V1J1_9BACL</name>
<evidence type="ECO:0000256" key="3">
    <source>
        <dbReference type="ARBA" id="ARBA00022553"/>
    </source>
</evidence>